<dbReference type="Proteomes" id="UP000317703">
    <property type="component" value="Segment"/>
</dbReference>
<sequence>MKRLFLIKAGTDLLPYLMPKLNQVHVPKKKRGIMKAGTDLVLIYSKGKCLVQRADIRTPYRHMIFTFNITDWHKYIYPMELTCLSTQGLITDQVDGLPWVQPDGFKPSSVNVKTY</sequence>
<gene>
    <name evidence="1" type="ORF">PS1_0071</name>
</gene>
<proteinExistence type="predicted"/>
<dbReference type="EMBL" id="MN032614">
    <property type="protein sequence ID" value="QDJ96830.1"/>
    <property type="molecule type" value="Genomic_DNA"/>
</dbReference>
<reference evidence="1" key="1">
    <citation type="submission" date="2019-06" db="EMBL/GenBank/DDBJ databases">
        <title>Complete genome sequence of Aeromonas hydrophila bacteriophage PS1.</title>
        <authorList>
            <person name="Rai S."/>
            <person name="Tyagi A."/>
            <person name="Kumar N."/>
            <person name="Singh N."/>
        </authorList>
    </citation>
    <scope>NUCLEOTIDE SEQUENCE [LARGE SCALE GENOMIC DNA]</scope>
</reference>
<name>A0A514TV26_9CAUD</name>
<protein>
    <submittedName>
        <fullName evidence="1">Uncharacterized protein</fullName>
    </submittedName>
</protein>
<evidence type="ECO:0000313" key="1">
    <source>
        <dbReference type="EMBL" id="QDJ96830.1"/>
    </source>
</evidence>
<evidence type="ECO:0000313" key="2">
    <source>
        <dbReference type="Proteomes" id="UP000317703"/>
    </source>
</evidence>
<organism evidence="1 2">
    <name type="scientific">Aeromonas phage PS1</name>
    <dbReference type="NCBI Taxonomy" id="2591406"/>
    <lineage>
        <taxon>Viruses</taxon>
        <taxon>Duplodnaviria</taxon>
        <taxon>Heunggongvirae</taxon>
        <taxon>Uroviricota</taxon>
        <taxon>Caudoviricetes</taxon>
        <taxon>Chimalliviridae</taxon>
        <taxon>Ferozepurvirus</taxon>
        <taxon>Ferozepurvirus PS1</taxon>
    </lineage>
</organism>
<keyword evidence="2" id="KW-1185">Reference proteome</keyword>
<accession>A0A514TV26</accession>